<dbReference type="GO" id="GO:0008270">
    <property type="term" value="F:zinc ion binding"/>
    <property type="evidence" value="ECO:0007669"/>
    <property type="project" value="UniProtKB-KW"/>
</dbReference>
<evidence type="ECO:0000256" key="1">
    <source>
        <dbReference type="ARBA" id="ARBA00004123"/>
    </source>
</evidence>
<feature type="compositionally biased region" description="Low complexity" evidence="8">
    <location>
        <begin position="165"/>
        <end position="187"/>
    </location>
</feature>
<dbReference type="PANTHER" id="PTHR24394:SF29">
    <property type="entry name" value="MYONEURIN"/>
    <property type="match status" value="1"/>
</dbReference>
<keyword evidence="6" id="KW-0539">Nucleus</keyword>
<dbReference type="InterPro" id="IPR013087">
    <property type="entry name" value="Znf_C2H2_type"/>
</dbReference>
<sequence>MPTVDNRSKCKDCGQAFSTVTSLSKHKRFCEGALRNGIHLGFPPAEKLSPLGLNSVSGGVHAPSPINPALYMGMYRPPYPFYPPVGATFPVFPGSHAFPSLGSPLLPSKVPEATSPQIKGIVSPSSSPKSAEGDKSENNLKRRNSVGSESNDSPISSGSDVDMNSSGSDAESESSTSKRPRKSNSLESSKEGSESLFSSRSSMIPFKSQTPSPAHVSPAKPTGSSSGEQPLDLTSKAPKEEKPPENPRRTHIFGINGTSVDSRLHYAYPQFSNALIMEQMKMEREKLQQSFQEAVKFLPLPRFPLGGSSYASAALGMIKQEEKNVSPMLKMNKMPDHFPYGGHHKLKERYSCKYCGKVFPRSANLTRHLRTHTGEQPYKCKYCERSFSISSNLQRHVRNIHNKEKPFRCTLCDRCFGQQTNLDRHLKKHETEGLDVQDSPSNDHDLDSKDESYFSEIRNFIGKATSSGLPVIPMARNLATGLHPLIDHRVDRDDTFDAADDDIDEEDDFDDELDDDVSSREHTPTGSLENVDDSHKIKTSTPDSQGKPEVSVHVLSCAS</sequence>
<dbReference type="InterPro" id="IPR036236">
    <property type="entry name" value="Znf_C2H2_sf"/>
</dbReference>
<proteinExistence type="predicted"/>
<evidence type="ECO:0000256" key="8">
    <source>
        <dbReference type="SAM" id="MobiDB-lite"/>
    </source>
</evidence>
<dbReference type="FunFam" id="3.30.160.60:FF:000112">
    <property type="entry name" value="Mds1 and evi1 complex locus protein"/>
    <property type="match status" value="1"/>
</dbReference>
<dbReference type="PROSITE" id="PS00028">
    <property type="entry name" value="ZINC_FINGER_C2H2_1"/>
    <property type="match status" value="3"/>
</dbReference>
<protein>
    <recommendedName>
        <fullName evidence="9">C2H2-type domain-containing protein</fullName>
    </recommendedName>
</protein>
<dbReference type="SMART" id="SM00355">
    <property type="entry name" value="ZnF_C2H2"/>
    <property type="match status" value="4"/>
</dbReference>
<organism evidence="10 11">
    <name type="scientific">Pinctada imbricata</name>
    <name type="common">Atlantic pearl-oyster</name>
    <name type="synonym">Pinctada martensii</name>
    <dbReference type="NCBI Taxonomy" id="66713"/>
    <lineage>
        <taxon>Eukaryota</taxon>
        <taxon>Metazoa</taxon>
        <taxon>Spiralia</taxon>
        <taxon>Lophotrochozoa</taxon>
        <taxon>Mollusca</taxon>
        <taxon>Bivalvia</taxon>
        <taxon>Autobranchia</taxon>
        <taxon>Pteriomorphia</taxon>
        <taxon>Pterioida</taxon>
        <taxon>Pterioidea</taxon>
        <taxon>Pteriidae</taxon>
        <taxon>Pinctada</taxon>
    </lineage>
</organism>
<feature type="compositionally biased region" description="Basic and acidic residues" evidence="8">
    <location>
        <begin position="131"/>
        <end position="140"/>
    </location>
</feature>
<feature type="domain" description="C2H2-type" evidence="9">
    <location>
        <begin position="8"/>
        <end position="44"/>
    </location>
</feature>
<dbReference type="PANTHER" id="PTHR24394">
    <property type="entry name" value="ZINC FINGER PROTEIN"/>
    <property type="match status" value="1"/>
</dbReference>
<dbReference type="Pfam" id="PF00096">
    <property type="entry name" value="zf-C2H2"/>
    <property type="match status" value="4"/>
</dbReference>
<evidence type="ECO:0000256" key="3">
    <source>
        <dbReference type="ARBA" id="ARBA00022737"/>
    </source>
</evidence>
<dbReference type="FunFam" id="3.30.160.60:FF:000159">
    <property type="entry name" value="Mds1 and evi1 complex locus protein"/>
    <property type="match status" value="1"/>
</dbReference>
<dbReference type="GO" id="GO:0000981">
    <property type="term" value="F:DNA-binding transcription factor activity, RNA polymerase II-specific"/>
    <property type="evidence" value="ECO:0007669"/>
    <property type="project" value="TreeGrafter"/>
</dbReference>
<dbReference type="SUPFAM" id="SSF57667">
    <property type="entry name" value="beta-beta-alpha zinc fingers"/>
    <property type="match status" value="2"/>
</dbReference>
<evidence type="ECO:0000313" key="10">
    <source>
        <dbReference type="EMBL" id="KAK3105875.1"/>
    </source>
</evidence>
<feature type="compositionally biased region" description="Acidic residues" evidence="8">
    <location>
        <begin position="498"/>
        <end position="516"/>
    </location>
</feature>
<feature type="compositionally biased region" description="Basic and acidic residues" evidence="8">
    <location>
        <begin position="237"/>
        <end position="248"/>
    </location>
</feature>
<keyword evidence="3" id="KW-0677">Repeat</keyword>
<comment type="subcellular location">
    <subcellularLocation>
        <location evidence="1">Nucleus</location>
    </subcellularLocation>
</comment>
<dbReference type="EMBL" id="VSWD01000003">
    <property type="protein sequence ID" value="KAK3105875.1"/>
    <property type="molecule type" value="Genomic_DNA"/>
</dbReference>
<keyword evidence="4 7" id="KW-0863">Zinc-finger</keyword>
<feature type="domain" description="C2H2-type" evidence="9">
    <location>
        <begin position="407"/>
        <end position="434"/>
    </location>
</feature>
<dbReference type="Proteomes" id="UP001186944">
    <property type="component" value="Unassembled WGS sequence"/>
</dbReference>
<keyword evidence="2" id="KW-0479">Metal-binding</keyword>
<feature type="domain" description="C2H2-type" evidence="9">
    <location>
        <begin position="350"/>
        <end position="377"/>
    </location>
</feature>
<feature type="domain" description="C2H2-type" evidence="9">
    <location>
        <begin position="378"/>
        <end position="406"/>
    </location>
</feature>
<evidence type="ECO:0000313" key="11">
    <source>
        <dbReference type="Proteomes" id="UP001186944"/>
    </source>
</evidence>
<evidence type="ECO:0000256" key="7">
    <source>
        <dbReference type="PROSITE-ProRule" id="PRU00042"/>
    </source>
</evidence>
<feature type="region of interest" description="Disordered" evidence="8">
    <location>
        <begin position="498"/>
        <end position="559"/>
    </location>
</feature>
<evidence type="ECO:0000256" key="6">
    <source>
        <dbReference type="ARBA" id="ARBA00023242"/>
    </source>
</evidence>
<name>A0AA89C8S2_PINIB</name>
<evidence type="ECO:0000256" key="4">
    <source>
        <dbReference type="ARBA" id="ARBA00022771"/>
    </source>
</evidence>
<comment type="caution">
    <text evidence="10">The sequence shown here is derived from an EMBL/GenBank/DDBJ whole genome shotgun (WGS) entry which is preliminary data.</text>
</comment>
<dbReference type="FunFam" id="3.30.160.60:FF:000929">
    <property type="entry name" value="Uncharacterized protein, isoform B"/>
    <property type="match status" value="1"/>
</dbReference>
<reference evidence="10" key="1">
    <citation type="submission" date="2019-08" db="EMBL/GenBank/DDBJ databases">
        <title>The improved chromosome-level genome for the pearl oyster Pinctada fucata martensii using PacBio sequencing and Hi-C.</title>
        <authorList>
            <person name="Zheng Z."/>
        </authorList>
    </citation>
    <scope>NUCLEOTIDE SEQUENCE</scope>
    <source>
        <strain evidence="10">ZZ-2019</strain>
        <tissue evidence="10">Adductor muscle</tissue>
    </source>
</reference>
<dbReference type="PROSITE" id="PS50157">
    <property type="entry name" value="ZINC_FINGER_C2H2_2"/>
    <property type="match status" value="4"/>
</dbReference>
<gene>
    <name evidence="10" type="ORF">FSP39_007647</name>
</gene>
<evidence type="ECO:0000259" key="9">
    <source>
        <dbReference type="PROSITE" id="PS50157"/>
    </source>
</evidence>
<feature type="compositionally biased region" description="Polar residues" evidence="8">
    <location>
        <begin position="145"/>
        <end position="164"/>
    </location>
</feature>
<evidence type="ECO:0000256" key="5">
    <source>
        <dbReference type="ARBA" id="ARBA00022833"/>
    </source>
</evidence>
<keyword evidence="11" id="KW-1185">Reference proteome</keyword>
<dbReference type="GO" id="GO:0005634">
    <property type="term" value="C:nucleus"/>
    <property type="evidence" value="ECO:0007669"/>
    <property type="project" value="UniProtKB-SubCell"/>
</dbReference>
<evidence type="ECO:0000256" key="2">
    <source>
        <dbReference type="ARBA" id="ARBA00022723"/>
    </source>
</evidence>
<dbReference type="AlphaFoldDB" id="A0AA89C8S2"/>
<accession>A0AA89C8S2</accession>
<dbReference type="Gene3D" id="3.30.160.60">
    <property type="entry name" value="Classic Zinc Finger"/>
    <property type="match status" value="3"/>
</dbReference>
<feature type="region of interest" description="Disordered" evidence="8">
    <location>
        <begin position="109"/>
        <end position="254"/>
    </location>
</feature>
<keyword evidence="5" id="KW-0862">Zinc</keyword>